<evidence type="ECO:0000313" key="1">
    <source>
        <dbReference type="EMBL" id="RYR73003.1"/>
    </source>
</evidence>
<organism evidence="1 2">
    <name type="scientific">Arachis hypogaea</name>
    <name type="common">Peanut</name>
    <dbReference type="NCBI Taxonomy" id="3818"/>
    <lineage>
        <taxon>Eukaryota</taxon>
        <taxon>Viridiplantae</taxon>
        <taxon>Streptophyta</taxon>
        <taxon>Embryophyta</taxon>
        <taxon>Tracheophyta</taxon>
        <taxon>Spermatophyta</taxon>
        <taxon>Magnoliopsida</taxon>
        <taxon>eudicotyledons</taxon>
        <taxon>Gunneridae</taxon>
        <taxon>Pentapetalae</taxon>
        <taxon>rosids</taxon>
        <taxon>fabids</taxon>
        <taxon>Fabales</taxon>
        <taxon>Fabaceae</taxon>
        <taxon>Papilionoideae</taxon>
        <taxon>50 kb inversion clade</taxon>
        <taxon>dalbergioids sensu lato</taxon>
        <taxon>Dalbergieae</taxon>
        <taxon>Pterocarpus clade</taxon>
        <taxon>Arachis</taxon>
    </lineage>
</organism>
<proteinExistence type="predicted"/>
<accession>A0A445ECF1</accession>
<dbReference type="Proteomes" id="UP000289738">
    <property type="component" value="Chromosome A02"/>
</dbReference>
<gene>
    <name evidence="1" type="ORF">Ahy_A02g007260</name>
</gene>
<reference evidence="1 2" key="1">
    <citation type="submission" date="2019-01" db="EMBL/GenBank/DDBJ databases">
        <title>Sequencing of cultivated peanut Arachis hypogaea provides insights into genome evolution and oil improvement.</title>
        <authorList>
            <person name="Chen X."/>
        </authorList>
    </citation>
    <scope>NUCLEOTIDE SEQUENCE [LARGE SCALE GENOMIC DNA]</scope>
    <source>
        <strain evidence="2">cv. Fuhuasheng</strain>
        <tissue evidence="1">Leaves</tissue>
    </source>
</reference>
<comment type="caution">
    <text evidence="1">The sequence shown here is derived from an EMBL/GenBank/DDBJ whole genome shotgun (WGS) entry which is preliminary data.</text>
</comment>
<dbReference type="EMBL" id="SDMP01000002">
    <property type="protein sequence ID" value="RYR73003.1"/>
    <property type="molecule type" value="Genomic_DNA"/>
</dbReference>
<keyword evidence="2" id="KW-1185">Reference proteome</keyword>
<protein>
    <submittedName>
        <fullName evidence="1">Uncharacterized protein</fullName>
    </submittedName>
</protein>
<evidence type="ECO:0000313" key="2">
    <source>
        <dbReference type="Proteomes" id="UP000289738"/>
    </source>
</evidence>
<name>A0A445ECF1_ARAHY</name>
<sequence>MIRLEVVKIIASLFVLRLRENPIVGQSLNLGKESGPRKTKSYDTLEIPNTLHTIAHSLFASEERGALESQGSLLLTNTASLLVSIADFEAKLKI</sequence>
<dbReference type="AlphaFoldDB" id="A0A445ECF1"/>